<protein>
    <submittedName>
        <fullName evidence="2">TlpA family protein disulfide reductase</fullName>
    </submittedName>
</protein>
<dbReference type="EMBL" id="WAAU01000008">
    <property type="protein sequence ID" value="KAB1159654.1"/>
    <property type="molecule type" value="Genomic_DNA"/>
</dbReference>
<dbReference type="Gene3D" id="3.40.30.10">
    <property type="entry name" value="Glutaredoxin"/>
    <property type="match status" value="1"/>
</dbReference>
<proteinExistence type="predicted"/>
<dbReference type="PROSITE" id="PS51352">
    <property type="entry name" value="THIOREDOXIN_2"/>
    <property type="match status" value="1"/>
</dbReference>
<dbReference type="AlphaFoldDB" id="A0A7J5AQG1"/>
<accession>A0A7J5AQG1</accession>
<dbReference type="InterPro" id="IPR013766">
    <property type="entry name" value="Thioredoxin_domain"/>
</dbReference>
<dbReference type="GO" id="GO:0016491">
    <property type="term" value="F:oxidoreductase activity"/>
    <property type="evidence" value="ECO:0007669"/>
    <property type="project" value="InterPro"/>
</dbReference>
<evidence type="ECO:0000313" key="2">
    <source>
        <dbReference type="EMBL" id="KAB1159654.1"/>
    </source>
</evidence>
<dbReference type="SUPFAM" id="SSF52833">
    <property type="entry name" value="Thioredoxin-like"/>
    <property type="match status" value="1"/>
</dbReference>
<dbReference type="GO" id="GO:0016209">
    <property type="term" value="F:antioxidant activity"/>
    <property type="evidence" value="ECO:0007669"/>
    <property type="project" value="InterPro"/>
</dbReference>
<dbReference type="InterPro" id="IPR000866">
    <property type="entry name" value="AhpC/TSA"/>
</dbReference>
<dbReference type="InterPro" id="IPR036249">
    <property type="entry name" value="Thioredoxin-like_sf"/>
</dbReference>
<evidence type="ECO:0000313" key="3">
    <source>
        <dbReference type="Proteomes" id="UP000467305"/>
    </source>
</evidence>
<feature type="domain" description="Thioredoxin" evidence="1">
    <location>
        <begin position="35"/>
        <end position="170"/>
    </location>
</feature>
<dbReference type="PANTHER" id="PTHR42852">
    <property type="entry name" value="THIOL:DISULFIDE INTERCHANGE PROTEIN DSBE"/>
    <property type="match status" value="1"/>
</dbReference>
<dbReference type="OrthoDB" id="662072at2"/>
<dbReference type="PANTHER" id="PTHR42852:SF17">
    <property type="entry name" value="THIOREDOXIN-LIKE PROTEIN HI_1115"/>
    <property type="match status" value="1"/>
</dbReference>
<gene>
    <name evidence="2" type="ORF">F7018_04915</name>
</gene>
<evidence type="ECO:0000259" key="1">
    <source>
        <dbReference type="PROSITE" id="PS51352"/>
    </source>
</evidence>
<dbReference type="RefSeq" id="WP_150898900.1">
    <property type="nucleotide sequence ID" value="NZ_WAAU01000008.1"/>
</dbReference>
<dbReference type="InterPro" id="IPR050553">
    <property type="entry name" value="Thioredoxin_ResA/DsbE_sf"/>
</dbReference>
<sequence length="170" mass="20281">MKWKIKLALILLISSILFFLSYKISNKINYKKQIVENTKTIPTFTFENMVGDNYTDKDLLLKPVVFVYFNSDCDYCHSEATKIKERLNEFKNCQLIFISIEAKEKIKLFEDKYGFNVYKNIVFLEDRKGEFSKLFDVHSIPYIVVYDKNHKLLKKFKGITRIDDILKYLE</sequence>
<comment type="caution">
    <text evidence="2">The sequence shown here is derived from an EMBL/GenBank/DDBJ whole genome shotgun (WGS) entry which is preliminary data.</text>
</comment>
<name>A0A7J5AQG1_9FLAO</name>
<organism evidence="2 3">
    <name type="scientific">Tenacibaculum aiptasiae</name>
    <dbReference type="NCBI Taxonomy" id="426481"/>
    <lineage>
        <taxon>Bacteria</taxon>
        <taxon>Pseudomonadati</taxon>
        <taxon>Bacteroidota</taxon>
        <taxon>Flavobacteriia</taxon>
        <taxon>Flavobacteriales</taxon>
        <taxon>Flavobacteriaceae</taxon>
        <taxon>Tenacibaculum</taxon>
    </lineage>
</organism>
<keyword evidence="3" id="KW-1185">Reference proteome</keyword>
<dbReference type="Pfam" id="PF00578">
    <property type="entry name" value="AhpC-TSA"/>
    <property type="match status" value="1"/>
</dbReference>
<dbReference type="CDD" id="cd02966">
    <property type="entry name" value="TlpA_like_family"/>
    <property type="match status" value="1"/>
</dbReference>
<reference evidence="2 3" key="1">
    <citation type="submission" date="2019-09" db="EMBL/GenBank/DDBJ databases">
        <authorList>
            <person name="Cao W.R."/>
        </authorList>
    </citation>
    <scope>NUCLEOTIDE SEQUENCE [LARGE SCALE GENOMIC DNA]</scope>
    <source>
        <strain evidence="3">a4</strain>
    </source>
</reference>
<dbReference type="Proteomes" id="UP000467305">
    <property type="component" value="Unassembled WGS sequence"/>
</dbReference>